<reference evidence="1" key="1">
    <citation type="journal article" date="2021" name="Microorganisms">
        <title>Phylogenomic Reconstruction and Metabolic Potential of the Genus Aminobacter.</title>
        <authorList>
            <person name="Artuso I."/>
            <person name="Turrini P."/>
            <person name="Pirolo M."/>
            <person name="Lugli G.A."/>
            <person name="Ventura M."/>
            <person name="Visca P."/>
        </authorList>
    </citation>
    <scope>NUCLEOTIDE SEQUENCE</scope>
    <source>
        <strain evidence="1">LMG 26462</strain>
    </source>
</reference>
<evidence type="ECO:0000313" key="1">
    <source>
        <dbReference type="EMBL" id="MBT1156704.1"/>
    </source>
</evidence>
<name>A0A9X1ABF9_9HYPH</name>
<dbReference type="SUPFAM" id="SSF47598">
    <property type="entry name" value="Ribbon-helix-helix"/>
    <property type="match status" value="1"/>
</dbReference>
<gene>
    <name evidence="1" type="ORF">J1C56_13980</name>
</gene>
<protein>
    <recommendedName>
        <fullName evidence="3">Toxin-antitoxin system HicB family antitoxin</fullName>
    </recommendedName>
</protein>
<organism evidence="1 2">
    <name type="scientific">Aminobacter anthyllidis</name>
    <dbReference type="NCBI Taxonomy" id="1035067"/>
    <lineage>
        <taxon>Bacteria</taxon>
        <taxon>Pseudomonadati</taxon>
        <taxon>Pseudomonadota</taxon>
        <taxon>Alphaproteobacteria</taxon>
        <taxon>Hyphomicrobiales</taxon>
        <taxon>Phyllobacteriaceae</taxon>
        <taxon>Aminobacter</taxon>
    </lineage>
</organism>
<dbReference type="RefSeq" id="WP_214390328.1">
    <property type="nucleotide sequence ID" value="NZ_JAFLWW010000004.1"/>
</dbReference>
<evidence type="ECO:0008006" key="3">
    <source>
        <dbReference type="Google" id="ProtNLM"/>
    </source>
</evidence>
<dbReference type="Proteomes" id="UP001138921">
    <property type="component" value="Unassembled WGS sequence"/>
</dbReference>
<reference evidence="1" key="2">
    <citation type="submission" date="2021-03" db="EMBL/GenBank/DDBJ databases">
        <authorList>
            <person name="Artuso I."/>
            <person name="Turrini P."/>
            <person name="Pirolo M."/>
            <person name="Lugli G.A."/>
            <person name="Ventura M."/>
            <person name="Visca P."/>
        </authorList>
    </citation>
    <scope>NUCLEOTIDE SEQUENCE</scope>
    <source>
        <strain evidence="1">LMG 26462</strain>
    </source>
</reference>
<dbReference type="AlphaFoldDB" id="A0A9X1ABF9"/>
<dbReference type="InterPro" id="IPR010985">
    <property type="entry name" value="Ribbon_hlx_hlx"/>
</dbReference>
<comment type="caution">
    <text evidence="1">The sequence shown here is derived from an EMBL/GenBank/DDBJ whole genome shotgun (WGS) entry which is preliminary data.</text>
</comment>
<sequence>MTKKPFTTRLDPAILELAQKLAEVDRRSITAVIEVALIEYAGRRGIRVPEDTKA</sequence>
<dbReference type="GO" id="GO:0006355">
    <property type="term" value="P:regulation of DNA-templated transcription"/>
    <property type="evidence" value="ECO:0007669"/>
    <property type="project" value="InterPro"/>
</dbReference>
<proteinExistence type="predicted"/>
<evidence type="ECO:0000313" key="2">
    <source>
        <dbReference type="Proteomes" id="UP001138921"/>
    </source>
</evidence>
<dbReference type="EMBL" id="JAFLWW010000004">
    <property type="protein sequence ID" value="MBT1156704.1"/>
    <property type="molecule type" value="Genomic_DNA"/>
</dbReference>
<keyword evidence="2" id="KW-1185">Reference proteome</keyword>
<accession>A0A9X1ABF9</accession>